<dbReference type="RefSeq" id="WP_065013144.1">
    <property type="nucleotide sequence ID" value="NZ_LZKJ01000045.1"/>
</dbReference>
<comment type="caution">
    <text evidence="3">The sequence shown here is derived from an EMBL/GenBank/DDBJ whole genome shotgun (WGS) entry which is preliminary data.</text>
</comment>
<evidence type="ECO:0008006" key="5">
    <source>
        <dbReference type="Google" id="ProtNLM"/>
    </source>
</evidence>
<keyword evidence="2" id="KW-0812">Transmembrane</keyword>
<organism evidence="3 4">
    <name type="scientific">Mycobacterium kyorinense</name>
    <dbReference type="NCBI Taxonomy" id="487514"/>
    <lineage>
        <taxon>Bacteria</taxon>
        <taxon>Bacillati</taxon>
        <taxon>Actinomycetota</taxon>
        <taxon>Actinomycetes</taxon>
        <taxon>Mycobacteriales</taxon>
        <taxon>Mycobacteriaceae</taxon>
        <taxon>Mycobacterium</taxon>
    </lineage>
</organism>
<feature type="transmembrane region" description="Helical" evidence="2">
    <location>
        <begin position="103"/>
        <end position="127"/>
    </location>
</feature>
<keyword evidence="2" id="KW-1133">Transmembrane helix</keyword>
<feature type="transmembrane region" description="Helical" evidence="2">
    <location>
        <begin position="58"/>
        <end position="91"/>
    </location>
</feature>
<protein>
    <recommendedName>
        <fullName evidence="5">DUF4190 domain-containing protein</fullName>
    </recommendedName>
</protein>
<accession>A0A1A2ZPF6</accession>
<dbReference type="AlphaFoldDB" id="A0A1A2ZPF6"/>
<dbReference type="EMBL" id="LZKJ01000045">
    <property type="protein sequence ID" value="OBI50961.1"/>
    <property type="molecule type" value="Genomic_DNA"/>
</dbReference>
<keyword evidence="2" id="KW-0472">Membrane</keyword>
<evidence type="ECO:0000256" key="1">
    <source>
        <dbReference type="SAM" id="MobiDB-lite"/>
    </source>
</evidence>
<evidence type="ECO:0000313" key="3">
    <source>
        <dbReference type="EMBL" id="OBI50961.1"/>
    </source>
</evidence>
<feature type="compositionally biased region" description="Basic and acidic residues" evidence="1">
    <location>
        <begin position="8"/>
        <end position="19"/>
    </location>
</feature>
<sequence length="178" mass="18873">MTEFPDGPSERPETPEKSTETGTPYQYPYQPGGYLPPGHTYFGYPAPPVTPRNGLGVVALVVAIVGLAMVWSVFGGVILGIAAVAVGFFGWSRAKRGQANNGGVAIAGIALGVVAIVVGLAFIPIWLTLWKDVGGDTYFDCLENAGSNRIRQQQCADQFREKVQNHISGTLTTPPPTP</sequence>
<dbReference type="Proteomes" id="UP000093592">
    <property type="component" value="Unassembled WGS sequence"/>
</dbReference>
<reference evidence="4" key="1">
    <citation type="submission" date="2016-06" db="EMBL/GenBank/DDBJ databases">
        <authorList>
            <person name="Sutton G."/>
            <person name="Brinkac L."/>
            <person name="Sanka R."/>
            <person name="Adams M."/>
            <person name="Lau E."/>
            <person name="Sam S."/>
            <person name="Sreng N."/>
            <person name="Him V."/>
            <person name="Kerleguer A."/>
            <person name="Cheng S."/>
        </authorList>
    </citation>
    <scope>NUCLEOTIDE SEQUENCE [LARGE SCALE GENOMIC DNA]</scope>
    <source>
        <strain evidence="4">E861</strain>
    </source>
</reference>
<evidence type="ECO:0000313" key="4">
    <source>
        <dbReference type="Proteomes" id="UP000093592"/>
    </source>
</evidence>
<name>A0A1A2ZPF6_9MYCO</name>
<feature type="region of interest" description="Disordered" evidence="1">
    <location>
        <begin position="1"/>
        <end position="26"/>
    </location>
</feature>
<gene>
    <name evidence="3" type="ORF">A5707_14200</name>
</gene>
<dbReference type="OrthoDB" id="4557756at2"/>
<proteinExistence type="predicted"/>
<evidence type="ECO:0000256" key="2">
    <source>
        <dbReference type="SAM" id="Phobius"/>
    </source>
</evidence>